<organism evidence="3 4">
    <name type="scientific">Paludifilum halophilum</name>
    <dbReference type="NCBI Taxonomy" id="1642702"/>
    <lineage>
        <taxon>Bacteria</taxon>
        <taxon>Bacillati</taxon>
        <taxon>Bacillota</taxon>
        <taxon>Bacilli</taxon>
        <taxon>Bacillales</taxon>
        <taxon>Thermoactinomycetaceae</taxon>
        <taxon>Paludifilum</taxon>
    </lineage>
</organism>
<dbReference type="GO" id="GO:0004803">
    <property type="term" value="F:transposase activity"/>
    <property type="evidence" value="ECO:0007669"/>
    <property type="project" value="InterPro"/>
</dbReference>
<dbReference type="OrthoDB" id="192297at2"/>
<dbReference type="Proteomes" id="UP000215459">
    <property type="component" value="Unassembled WGS sequence"/>
</dbReference>
<dbReference type="InterPro" id="IPR002559">
    <property type="entry name" value="Transposase_11"/>
</dbReference>
<evidence type="ECO:0000256" key="1">
    <source>
        <dbReference type="SAM" id="MobiDB-lite"/>
    </source>
</evidence>
<keyword evidence="4" id="KW-1185">Reference proteome</keyword>
<proteinExistence type="predicted"/>
<feature type="region of interest" description="Disordered" evidence="1">
    <location>
        <begin position="1"/>
        <end position="20"/>
    </location>
</feature>
<sequence>MLSRIPKKKNQKSSRGRKPTEFQVAYRQRFKVERSFAWMDNFRRLVVRYDRMASMYRGFNVLVCIIMCLNHF</sequence>
<feature type="domain" description="Transposase IS4-like" evidence="2">
    <location>
        <begin position="6"/>
        <end position="65"/>
    </location>
</feature>
<accession>A0A235B2X7</accession>
<dbReference type="EMBL" id="NOWF01000010">
    <property type="protein sequence ID" value="OYD06666.1"/>
    <property type="molecule type" value="Genomic_DNA"/>
</dbReference>
<dbReference type="GO" id="GO:0006313">
    <property type="term" value="P:DNA transposition"/>
    <property type="evidence" value="ECO:0007669"/>
    <property type="project" value="InterPro"/>
</dbReference>
<protein>
    <recommendedName>
        <fullName evidence="2">Transposase IS4-like domain-containing protein</fullName>
    </recommendedName>
</protein>
<comment type="caution">
    <text evidence="3">The sequence shown here is derived from an EMBL/GenBank/DDBJ whole genome shotgun (WGS) entry which is preliminary data.</text>
</comment>
<dbReference type="PANTHER" id="PTHR30007:SF1">
    <property type="entry name" value="BLR1914 PROTEIN"/>
    <property type="match status" value="1"/>
</dbReference>
<dbReference type="AlphaFoldDB" id="A0A235B2X7"/>
<reference evidence="3 4" key="1">
    <citation type="submission" date="2017-07" db="EMBL/GenBank/DDBJ databases">
        <title>The genome sequence of Paludifilum halophilum highlights mechanisms for microbial adaptation to high salt environemnts.</title>
        <authorList>
            <person name="Belbahri L."/>
        </authorList>
    </citation>
    <scope>NUCLEOTIDE SEQUENCE [LARGE SCALE GENOMIC DNA]</scope>
    <source>
        <strain evidence="3 4">DSM 102817</strain>
    </source>
</reference>
<dbReference type="GO" id="GO:0003677">
    <property type="term" value="F:DNA binding"/>
    <property type="evidence" value="ECO:0007669"/>
    <property type="project" value="InterPro"/>
</dbReference>
<dbReference type="Pfam" id="PF01609">
    <property type="entry name" value="DDE_Tnp_1"/>
    <property type="match status" value="1"/>
</dbReference>
<evidence type="ECO:0000313" key="3">
    <source>
        <dbReference type="EMBL" id="OYD06666.1"/>
    </source>
</evidence>
<dbReference type="PANTHER" id="PTHR30007">
    <property type="entry name" value="PHP DOMAIN PROTEIN"/>
    <property type="match status" value="1"/>
</dbReference>
<name>A0A235B2X7_9BACL</name>
<feature type="compositionally biased region" description="Basic residues" evidence="1">
    <location>
        <begin position="1"/>
        <end position="17"/>
    </location>
</feature>
<gene>
    <name evidence="3" type="ORF">CHM34_15285</name>
</gene>
<evidence type="ECO:0000313" key="4">
    <source>
        <dbReference type="Proteomes" id="UP000215459"/>
    </source>
</evidence>
<evidence type="ECO:0000259" key="2">
    <source>
        <dbReference type="Pfam" id="PF01609"/>
    </source>
</evidence>